<dbReference type="RefSeq" id="WP_209818090.1">
    <property type="nucleotide sequence ID" value="NZ_JAVDTL010000005.1"/>
</dbReference>
<dbReference type="InterPro" id="IPR008927">
    <property type="entry name" value="6-PGluconate_DH-like_C_sf"/>
</dbReference>
<dbReference type="Pfam" id="PF00725">
    <property type="entry name" value="3HCDH"/>
    <property type="match status" value="1"/>
</dbReference>
<comment type="caution">
    <text evidence="4">The sequence shown here is derived from an EMBL/GenBank/DDBJ whole genome shotgun (WGS) entry which is preliminary data.</text>
</comment>
<sequence>MAHTVKRVAVVATGTIGASWAAYFLARGLDVDATDPSPGAEQRLRDAIAAHWVALAQQGLAPGASPQRLRFHTRLEDALAQADFVQENGPERLDFKVDLFRRMDAATPAHVVLASSSSGLAVTDMQKDCAHPERVVLGHPFNPPHMIPLVEVGGGERTTPQAGADAMAFYAHIGKRPIQVRREIKGHIANRLQAALWREAFHLVDQGVATVEDIDTAISQGPGLRWALMGPFMNLHLSGGDGGIAHLLAHLGGPIESWWQDLGAPSMTEALQRRVAEGVAQALGDRQASDLARARDALLIELLRAKQASGLLGQPDPDLDA</sequence>
<reference evidence="4 6" key="1">
    <citation type="submission" date="2023-07" db="EMBL/GenBank/DDBJ databases">
        <title>Sorghum-associated microbial communities from plants grown in Nebraska, USA.</title>
        <authorList>
            <person name="Schachtman D."/>
        </authorList>
    </citation>
    <scope>NUCLEOTIDE SEQUENCE</scope>
    <source>
        <strain evidence="5 6">BE105</strain>
        <strain evidence="4">BE69</strain>
    </source>
</reference>
<evidence type="ECO:0000313" key="5">
    <source>
        <dbReference type="EMBL" id="MDR6837739.1"/>
    </source>
</evidence>
<dbReference type="PANTHER" id="PTHR48075:SF5">
    <property type="entry name" value="3-HYDROXYBUTYRYL-COA DEHYDROGENASE"/>
    <property type="match status" value="1"/>
</dbReference>
<evidence type="ECO:0000259" key="2">
    <source>
        <dbReference type="Pfam" id="PF00725"/>
    </source>
</evidence>
<gene>
    <name evidence="4" type="ORF">J2W88_003533</name>
    <name evidence="5" type="ORF">J2W93_002577</name>
</gene>
<dbReference type="Proteomes" id="UP001253458">
    <property type="component" value="Unassembled WGS sequence"/>
</dbReference>
<proteinExistence type="predicted"/>
<protein>
    <submittedName>
        <fullName evidence="4">3-hydroxyacyl-CoA dehydrogenase</fullName>
    </submittedName>
</protein>
<dbReference type="InterPro" id="IPR036291">
    <property type="entry name" value="NAD(P)-bd_dom_sf"/>
</dbReference>
<evidence type="ECO:0000313" key="6">
    <source>
        <dbReference type="Proteomes" id="UP001249076"/>
    </source>
</evidence>
<dbReference type="AlphaFoldDB" id="A0AAJ2BUT0"/>
<accession>A0AAJ2BUT0</accession>
<evidence type="ECO:0000256" key="1">
    <source>
        <dbReference type="ARBA" id="ARBA00023002"/>
    </source>
</evidence>
<dbReference type="Pfam" id="PF02737">
    <property type="entry name" value="3HCDH_N"/>
    <property type="match status" value="1"/>
</dbReference>
<dbReference type="SUPFAM" id="SSF51735">
    <property type="entry name" value="NAD(P)-binding Rossmann-fold domains"/>
    <property type="match status" value="1"/>
</dbReference>
<feature type="domain" description="3-hydroxyacyl-CoA dehydrogenase C-terminal" evidence="2">
    <location>
        <begin position="186"/>
        <end position="254"/>
    </location>
</feature>
<dbReference type="Proteomes" id="UP001249076">
    <property type="component" value="Unassembled WGS sequence"/>
</dbReference>
<dbReference type="InterPro" id="IPR006108">
    <property type="entry name" value="3HC_DH_C"/>
</dbReference>
<dbReference type="PANTHER" id="PTHR48075">
    <property type="entry name" value="3-HYDROXYACYL-COA DEHYDROGENASE FAMILY PROTEIN"/>
    <property type="match status" value="1"/>
</dbReference>
<evidence type="ECO:0000313" key="4">
    <source>
        <dbReference type="EMBL" id="MDR6768231.1"/>
    </source>
</evidence>
<dbReference type="Gene3D" id="3.40.50.720">
    <property type="entry name" value="NAD(P)-binding Rossmann-like Domain"/>
    <property type="match status" value="1"/>
</dbReference>
<dbReference type="GO" id="GO:0006631">
    <property type="term" value="P:fatty acid metabolic process"/>
    <property type="evidence" value="ECO:0007669"/>
    <property type="project" value="InterPro"/>
</dbReference>
<evidence type="ECO:0000313" key="7">
    <source>
        <dbReference type="Proteomes" id="UP001253458"/>
    </source>
</evidence>
<dbReference type="GO" id="GO:0016616">
    <property type="term" value="F:oxidoreductase activity, acting on the CH-OH group of donors, NAD or NADP as acceptor"/>
    <property type="evidence" value="ECO:0007669"/>
    <property type="project" value="InterPro"/>
</dbReference>
<dbReference type="InterPro" id="IPR006176">
    <property type="entry name" value="3-OHacyl-CoA_DH_NAD-bd"/>
</dbReference>
<keyword evidence="6" id="KW-1185">Reference proteome</keyword>
<keyword evidence="1" id="KW-0560">Oxidoreductase</keyword>
<feature type="domain" description="3-hydroxyacyl-CoA dehydrogenase NAD binding" evidence="3">
    <location>
        <begin position="8"/>
        <end position="182"/>
    </location>
</feature>
<dbReference type="EMBL" id="JAVDTS010000003">
    <property type="protein sequence ID" value="MDR6837739.1"/>
    <property type="molecule type" value="Genomic_DNA"/>
</dbReference>
<dbReference type="GO" id="GO:0070403">
    <property type="term" value="F:NAD+ binding"/>
    <property type="evidence" value="ECO:0007669"/>
    <property type="project" value="InterPro"/>
</dbReference>
<organism evidence="4 7">
    <name type="scientific">Acidovorax delafieldii</name>
    <name type="common">Pseudomonas delafieldii</name>
    <dbReference type="NCBI Taxonomy" id="47920"/>
    <lineage>
        <taxon>Bacteria</taxon>
        <taxon>Pseudomonadati</taxon>
        <taxon>Pseudomonadota</taxon>
        <taxon>Betaproteobacteria</taxon>
        <taxon>Burkholderiales</taxon>
        <taxon>Comamonadaceae</taxon>
        <taxon>Acidovorax</taxon>
    </lineage>
</organism>
<dbReference type="EMBL" id="JAVDTL010000005">
    <property type="protein sequence ID" value="MDR6768231.1"/>
    <property type="molecule type" value="Genomic_DNA"/>
</dbReference>
<evidence type="ECO:0000259" key="3">
    <source>
        <dbReference type="Pfam" id="PF02737"/>
    </source>
</evidence>
<dbReference type="SUPFAM" id="SSF48179">
    <property type="entry name" value="6-phosphogluconate dehydrogenase C-terminal domain-like"/>
    <property type="match status" value="1"/>
</dbReference>
<name>A0AAJ2BUT0_ACIDE</name>
<dbReference type="Gene3D" id="1.10.1040.10">
    <property type="entry name" value="N-(1-d-carboxylethyl)-l-norvaline Dehydrogenase, domain 2"/>
    <property type="match status" value="1"/>
</dbReference>
<dbReference type="InterPro" id="IPR013328">
    <property type="entry name" value="6PGD_dom2"/>
</dbReference>